<comment type="caution">
    <text evidence="1">The sequence shown here is derived from an EMBL/GenBank/DDBJ whole genome shotgun (WGS) entry which is preliminary data.</text>
</comment>
<evidence type="ECO:0000313" key="1">
    <source>
        <dbReference type="EMBL" id="THE12594.1"/>
    </source>
</evidence>
<keyword evidence="2" id="KW-1185">Reference proteome</keyword>
<dbReference type="GO" id="GO:0043937">
    <property type="term" value="P:regulation of sporulation"/>
    <property type="evidence" value="ECO:0007669"/>
    <property type="project" value="InterPro"/>
</dbReference>
<sequence>MFMLKIAIELKRRKMTVLADRHGFTARETVKCSQELDQLLNIYQKTKQKKLKMVN</sequence>
<organism evidence="1 2">
    <name type="scientific">Bacillus timonensis</name>
    <dbReference type="NCBI Taxonomy" id="1033734"/>
    <lineage>
        <taxon>Bacteria</taxon>
        <taxon>Bacillati</taxon>
        <taxon>Bacillota</taxon>
        <taxon>Bacilli</taxon>
        <taxon>Bacillales</taxon>
        <taxon>Bacillaceae</taxon>
        <taxon>Bacillus</taxon>
    </lineage>
</organism>
<dbReference type="InterPro" id="IPR053028">
    <property type="entry name" value="Spo0E-like_phosphatase"/>
</dbReference>
<dbReference type="Pfam" id="PF09388">
    <property type="entry name" value="SpoOE-like"/>
    <property type="match status" value="1"/>
</dbReference>
<gene>
    <name evidence="1" type="ORF">E1I69_10375</name>
</gene>
<dbReference type="Proteomes" id="UP000306477">
    <property type="component" value="Unassembled WGS sequence"/>
</dbReference>
<dbReference type="PANTHER" id="PTHR41263:SF1">
    <property type="entry name" value="ASPARTYL-PHOSPHATE PHOSPHATASE YISI"/>
    <property type="match status" value="1"/>
</dbReference>
<protein>
    <submittedName>
        <fullName evidence="1">Aspartyl-phosphate phosphatase Spo0E family protein</fullName>
    </submittedName>
</protein>
<dbReference type="RefSeq" id="WP_136379543.1">
    <property type="nucleotide sequence ID" value="NZ_SLUB01000015.1"/>
</dbReference>
<dbReference type="InterPro" id="IPR036638">
    <property type="entry name" value="HLH_DNA-bd_sf"/>
</dbReference>
<dbReference type="EMBL" id="SLUB01000015">
    <property type="protein sequence ID" value="THE12594.1"/>
    <property type="molecule type" value="Genomic_DNA"/>
</dbReference>
<dbReference type="AlphaFoldDB" id="A0A4S3PT22"/>
<dbReference type="PANTHER" id="PTHR41263">
    <property type="entry name" value="ASPARTYL-PHOSPHATE PHOSPHATASE YISI"/>
    <property type="match status" value="1"/>
</dbReference>
<reference evidence="1 2" key="1">
    <citation type="journal article" date="2019" name="Indoor Air">
        <title>Impacts of indoor surface finishes on bacterial viability.</title>
        <authorList>
            <person name="Hu J."/>
            <person name="Maamar S.B."/>
            <person name="Glawe A.J."/>
            <person name="Gottel N."/>
            <person name="Gilbert J.A."/>
            <person name="Hartmann E.M."/>
        </authorList>
    </citation>
    <scope>NUCLEOTIDE SEQUENCE [LARGE SCALE GENOMIC DNA]</scope>
    <source>
        <strain evidence="1 2">AF060A6</strain>
    </source>
</reference>
<proteinExistence type="predicted"/>
<dbReference type="SUPFAM" id="SSF140500">
    <property type="entry name" value="BAS1536-like"/>
    <property type="match status" value="1"/>
</dbReference>
<dbReference type="InterPro" id="IPR037208">
    <property type="entry name" value="Spo0E-like_sf"/>
</dbReference>
<dbReference type="GO" id="GO:0046983">
    <property type="term" value="F:protein dimerization activity"/>
    <property type="evidence" value="ECO:0007669"/>
    <property type="project" value="InterPro"/>
</dbReference>
<evidence type="ECO:0000313" key="2">
    <source>
        <dbReference type="Proteomes" id="UP000306477"/>
    </source>
</evidence>
<dbReference type="OrthoDB" id="2973153at2"/>
<name>A0A4S3PT22_9BACI</name>
<accession>A0A4S3PT22</accession>
<dbReference type="Gene3D" id="4.10.280.10">
    <property type="entry name" value="Helix-loop-helix DNA-binding domain"/>
    <property type="match status" value="1"/>
</dbReference>
<dbReference type="InterPro" id="IPR018540">
    <property type="entry name" value="Spo0E-like"/>
</dbReference>